<evidence type="ECO:0000313" key="2">
    <source>
        <dbReference type="EMBL" id="MCK8486108.1"/>
    </source>
</evidence>
<dbReference type="EC" id="2.7.7.65" evidence="2"/>
<dbReference type="InterPro" id="IPR029016">
    <property type="entry name" value="GAF-like_dom_sf"/>
</dbReference>
<dbReference type="Pfam" id="PF00990">
    <property type="entry name" value="GGDEF"/>
    <property type="match status" value="1"/>
</dbReference>
<dbReference type="RefSeq" id="WP_248550348.1">
    <property type="nucleotide sequence ID" value="NZ_JALPRK010000002.1"/>
</dbReference>
<dbReference type="InterPro" id="IPR029787">
    <property type="entry name" value="Nucleotide_cyclase"/>
</dbReference>
<dbReference type="InterPro" id="IPR050469">
    <property type="entry name" value="Diguanylate_Cyclase"/>
</dbReference>
<dbReference type="CDD" id="cd01949">
    <property type="entry name" value="GGDEF"/>
    <property type="match status" value="1"/>
</dbReference>
<dbReference type="Gene3D" id="3.30.450.40">
    <property type="match status" value="2"/>
</dbReference>
<evidence type="ECO:0000259" key="1">
    <source>
        <dbReference type="PROSITE" id="PS50887"/>
    </source>
</evidence>
<accession>A0A9X2BNI8</accession>
<feature type="domain" description="GGDEF" evidence="1">
    <location>
        <begin position="529"/>
        <end position="658"/>
    </location>
</feature>
<reference evidence="2" key="1">
    <citation type="submission" date="2022-04" db="EMBL/GenBank/DDBJ databases">
        <authorList>
            <person name="Seo M.-J."/>
        </authorList>
    </citation>
    <scope>NUCLEOTIDE SEQUENCE</scope>
    <source>
        <strain evidence="2">MBLB2552</strain>
    </source>
</reference>
<dbReference type="Gene3D" id="3.30.70.270">
    <property type="match status" value="1"/>
</dbReference>
<dbReference type="SMART" id="SM00065">
    <property type="entry name" value="GAF"/>
    <property type="match status" value="1"/>
</dbReference>
<proteinExistence type="predicted"/>
<comment type="caution">
    <text evidence="2">The sequence shown here is derived from an EMBL/GenBank/DDBJ whole genome shotgun (WGS) entry which is preliminary data.</text>
</comment>
<sequence length="664" mass="74519">MADQSLGQPMLNLNHASGLQRLDDGDNYTDWLRQLDITVHDFPYIDSILKQGYAEWLKLVSEMPELGKADFYLAGSRGEVLLADSLDSGQPMSPPWPKPIEGVIGQSLRERKVSTAETTDGVYVAVPVFTRIHGELFAAFGCCLRESNLMAAVLFAKTAAQLLHSCFYKCFEGLFVSDLLRVQQQAKREEQRRSKLFQVVQKLHDKIDVDSVLTEVFERVSGMYPAARLELLMSQDHLSRDPRVKSLQLHGQGDELLVRAFMEGRMQVRESVDPEEGAARRLEIAVPLSGKQGVYGVFHLQIQREEIDDVDLQLIGMLADTAGTAFENAKLYEQSNLLINELRLINELTKRLNQSLRLKEVFKFATEELLSIFKAEYCCISQLNKERETFEIMSSNVPGLSKEHFPKNYGFSGLVCSTQEPIILSDFQAYGKVSSRFMEETDSRSLITAPLIVRGEVNGVIMLAHRKPRFFSYDNYKLLQVLSSHIGLAIANASLHAEVRRMANRDMLTGLYARHYVDDAIQEFQKKDTNGSLIIVDIDQFKQVNDTYGHQTGDKILKQVCAIVKSSIRKTDIAARWGGEELAVYLPGASADNSYQIAETIRLRVAMDTDPSVTVSCGIAEWIQGDDKLSVESLFYQADMALYKAKNNGRNQTQIGLSGDAQAP</sequence>
<gene>
    <name evidence="2" type="ORF">M0651_02865</name>
</gene>
<dbReference type="AlphaFoldDB" id="A0A9X2BNI8"/>
<dbReference type="GO" id="GO:1902201">
    <property type="term" value="P:negative regulation of bacterial-type flagellum-dependent cell motility"/>
    <property type="evidence" value="ECO:0007669"/>
    <property type="project" value="TreeGrafter"/>
</dbReference>
<dbReference type="PANTHER" id="PTHR45138:SF9">
    <property type="entry name" value="DIGUANYLATE CYCLASE DGCM-RELATED"/>
    <property type="match status" value="1"/>
</dbReference>
<protein>
    <submittedName>
        <fullName evidence="2">Diguanylate cyclase</fullName>
        <ecNumber evidence="2">2.7.7.65</ecNumber>
    </submittedName>
</protein>
<keyword evidence="2" id="KW-0808">Transferase</keyword>
<name>A0A9X2BNI8_9BACL</name>
<evidence type="ECO:0000313" key="3">
    <source>
        <dbReference type="Proteomes" id="UP001139534"/>
    </source>
</evidence>
<keyword evidence="3" id="KW-1185">Reference proteome</keyword>
<dbReference type="Pfam" id="PF13185">
    <property type="entry name" value="GAF_2"/>
    <property type="match status" value="1"/>
</dbReference>
<organism evidence="2 3">
    <name type="scientific">Paenibacillus mellifer</name>
    <dbReference type="NCBI Taxonomy" id="2937794"/>
    <lineage>
        <taxon>Bacteria</taxon>
        <taxon>Bacillati</taxon>
        <taxon>Bacillota</taxon>
        <taxon>Bacilli</taxon>
        <taxon>Bacillales</taxon>
        <taxon>Paenibacillaceae</taxon>
        <taxon>Paenibacillus</taxon>
    </lineage>
</organism>
<dbReference type="EMBL" id="JALPRK010000002">
    <property type="protein sequence ID" value="MCK8486108.1"/>
    <property type="molecule type" value="Genomic_DNA"/>
</dbReference>
<keyword evidence="2" id="KW-0548">Nucleotidyltransferase</keyword>
<dbReference type="NCBIfam" id="TIGR00254">
    <property type="entry name" value="GGDEF"/>
    <property type="match status" value="1"/>
</dbReference>
<dbReference type="SUPFAM" id="SSF55073">
    <property type="entry name" value="Nucleotide cyclase"/>
    <property type="match status" value="1"/>
</dbReference>
<dbReference type="FunFam" id="3.30.70.270:FF:000001">
    <property type="entry name" value="Diguanylate cyclase domain protein"/>
    <property type="match status" value="1"/>
</dbReference>
<dbReference type="SMART" id="SM00267">
    <property type="entry name" value="GGDEF"/>
    <property type="match status" value="1"/>
</dbReference>
<dbReference type="InterPro" id="IPR043128">
    <property type="entry name" value="Rev_trsase/Diguanyl_cyclase"/>
</dbReference>
<dbReference type="InterPro" id="IPR003018">
    <property type="entry name" value="GAF"/>
</dbReference>
<dbReference type="GO" id="GO:0043709">
    <property type="term" value="P:cell adhesion involved in single-species biofilm formation"/>
    <property type="evidence" value="ECO:0007669"/>
    <property type="project" value="TreeGrafter"/>
</dbReference>
<dbReference type="GO" id="GO:0052621">
    <property type="term" value="F:diguanylate cyclase activity"/>
    <property type="evidence" value="ECO:0007669"/>
    <property type="project" value="UniProtKB-EC"/>
</dbReference>
<dbReference type="PROSITE" id="PS50887">
    <property type="entry name" value="GGDEF"/>
    <property type="match status" value="1"/>
</dbReference>
<dbReference type="InterPro" id="IPR000160">
    <property type="entry name" value="GGDEF_dom"/>
</dbReference>
<dbReference type="GO" id="GO:0005886">
    <property type="term" value="C:plasma membrane"/>
    <property type="evidence" value="ECO:0007669"/>
    <property type="project" value="TreeGrafter"/>
</dbReference>
<dbReference type="Proteomes" id="UP001139534">
    <property type="component" value="Unassembled WGS sequence"/>
</dbReference>
<dbReference type="SUPFAM" id="SSF55781">
    <property type="entry name" value="GAF domain-like"/>
    <property type="match status" value="2"/>
</dbReference>
<dbReference type="PANTHER" id="PTHR45138">
    <property type="entry name" value="REGULATORY COMPONENTS OF SENSORY TRANSDUCTION SYSTEM"/>
    <property type="match status" value="1"/>
</dbReference>